<dbReference type="InterPro" id="IPR036458">
    <property type="entry name" value="Na:dicarbo_symporter_sf"/>
</dbReference>
<feature type="transmembrane region" description="Helical" evidence="8">
    <location>
        <begin position="80"/>
        <end position="102"/>
    </location>
</feature>
<dbReference type="RefSeq" id="WP_093537968.1">
    <property type="nucleotide sequence ID" value="NZ_CP183885.1"/>
</dbReference>
<proteinExistence type="predicted"/>
<dbReference type="InterPro" id="IPR018107">
    <property type="entry name" value="Na-dicarboxylate_symporter_CS"/>
</dbReference>
<protein>
    <submittedName>
        <fullName evidence="9">Proton glutamate symport protein</fullName>
    </submittedName>
</protein>
<evidence type="ECO:0000256" key="7">
    <source>
        <dbReference type="ARBA" id="ARBA00023136"/>
    </source>
</evidence>
<dbReference type="Pfam" id="PF00375">
    <property type="entry name" value="SDF"/>
    <property type="match status" value="1"/>
</dbReference>
<evidence type="ECO:0000313" key="9">
    <source>
        <dbReference type="EMBL" id="SFQ66846.1"/>
    </source>
</evidence>
<dbReference type="Proteomes" id="UP000198734">
    <property type="component" value="Unassembled WGS sequence"/>
</dbReference>
<reference evidence="10" key="1">
    <citation type="submission" date="2016-10" db="EMBL/GenBank/DDBJ databases">
        <authorList>
            <person name="Varghese N."/>
            <person name="Submissions S."/>
        </authorList>
    </citation>
    <scope>NUCLEOTIDE SEQUENCE [LARGE SCALE GENOMIC DNA]</scope>
    <source>
        <strain evidence="10">DSM 11706</strain>
    </source>
</reference>
<feature type="transmembrane region" description="Helical" evidence="8">
    <location>
        <begin position="230"/>
        <end position="256"/>
    </location>
</feature>
<comment type="subcellular location">
    <subcellularLocation>
        <location evidence="1">Cell membrane</location>
        <topology evidence="1">Multi-pass membrane protein</topology>
    </subcellularLocation>
</comment>
<sequence>MKKKFKFTLAYQILVGLILGIIVGAVFFGNPSVEKYLQPIGTMFINMIKMIVVPIIVSTLILGVAGTGDIKQLGKLGGKTLIYFELVTTFAIIIGLFAANIFQPGEGIDMSSLAKGDIDQYVQTTEQVQKEDHGILDIIVGIVPDNIVQAMAAGEMLPIIFFSVLFGLGIAAIGEKGKPVLAFFQGTADAMFWVTNLIMKFAPFGVFALIGVTVSKFGLESLLPLGKLMILVYATMIFFIIIVLGGIAKFVGINIFHLLKVLKDELLLAYSTSSSETVLPKVMEKMEKFGAPKDIVSFVVPTGYSFNLDGSTLYQAIAAIFIAQMYNIDLSISQQITLVLVLMVTSKGIAGVPGVSFVVLLATLGTVGIPLEGLAFIAGIDRLLDMARTVVNVVGNALATIVMAKWEGRFDQEKEEAYYLSLKKTV</sequence>
<evidence type="ECO:0000256" key="6">
    <source>
        <dbReference type="ARBA" id="ARBA00022989"/>
    </source>
</evidence>
<dbReference type="EMBL" id="FOXU01000007">
    <property type="protein sequence ID" value="SFQ66846.1"/>
    <property type="molecule type" value="Genomic_DNA"/>
</dbReference>
<keyword evidence="10" id="KW-1185">Reference proteome</keyword>
<evidence type="ECO:0000256" key="1">
    <source>
        <dbReference type="ARBA" id="ARBA00004651"/>
    </source>
</evidence>
<feature type="transmembrane region" description="Helical" evidence="8">
    <location>
        <begin position="313"/>
        <end position="343"/>
    </location>
</feature>
<accession>A0A1I6ADP4</accession>
<evidence type="ECO:0000313" key="10">
    <source>
        <dbReference type="Proteomes" id="UP000198734"/>
    </source>
</evidence>
<dbReference type="AlphaFoldDB" id="A0A1I6ADP4"/>
<evidence type="ECO:0000256" key="5">
    <source>
        <dbReference type="ARBA" id="ARBA00022847"/>
    </source>
</evidence>
<dbReference type="PANTHER" id="PTHR42865">
    <property type="entry name" value="PROTON/GLUTAMATE-ASPARTATE SYMPORTER"/>
    <property type="match status" value="1"/>
</dbReference>
<dbReference type="NCBIfam" id="NF008440">
    <property type="entry name" value="PRK11283.1"/>
    <property type="match status" value="1"/>
</dbReference>
<dbReference type="GO" id="GO:0005886">
    <property type="term" value="C:plasma membrane"/>
    <property type="evidence" value="ECO:0007669"/>
    <property type="project" value="UniProtKB-SubCell"/>
</dbReference>
<feature type="transmembrane region" description="Helical" evidence="8">
    <location>
        <begin position="7"/>
        <end position="28"/>
    </location>
</feature>
<dbReference type="Gene3D" id="1.10.3860.10">
    <property type="entry name" value="Sodium:dicarboxylate symporter"/>
    <property type="match status" value="1"/>
</dbReference>
<evidence type="ECO:0000256" key="2">
    <source>
        <dbReference type="ARBA" id="ARBA00022448"/>
    </source>
</evidence>
<keyword evidence="3" id="KW-1003">Cell membrane</keyword>
<name>A0A1I6ADP4_9BACI</name>
<feature type="transmembrane region" description="Helical" evidence="8">
    <location>
        <begin position="355"/>
        <end position="380"/>
    </location>
</feature>
<dbReference type="PRINTS" id="PR00173">
    <property type="entry name" value="EDTRNSPORT"/>
</dbReference>
<dbReference type="GO" id="GO:0015293">
    <property type="term" value="F:symporter activity"/>
    <property type="evidence" value="ECO:0007669"/>
    <property type="project" value="UniProtKB-KW"/>
</dbReference>
<dbReference type="OrthoDB" id="9768885at2"/>
<organism evidence="9 10">
    <name type="scientific">Psychrobacillus psychrotolerans</name>
    <dbReference type="NCBI Taxonomy" id="126156"/>
    <lineage>
        <taxon>Bacteria</taxon>
        <taxon>Bacillati</taxon>
        <taxon>Bacillota</taxon>
        <taxon>Bacilli</taxon>
        <taxon>Bacillales</taxon>
        <taxon>Bacillaceae</taxon>
        <taxon>Psychrobacillus</taxon>
    </lineage>
</organism>
<dbReference type="PROSITE" id="PS00714">
    <property type="entry name" value="NA_DICARBOXYL_SYMP_2"/>
    <property type="match status" value="1"/>
</dbReference>
<dbReference type="FunFam" id="1.10.3860.10:FF:000001">
    <property type="entry name" value="C4-dicarboxylate transport protein"/>
    <property type="match status" value="1"/>
</dbReference>
<evidence type="ECO:0000256" key="4">
    <source>
        <dbReference type="ARBA" id="ARBA00022692"/>
    </source>
</evidence>
<keyword evidence="6 8" id="KW-1133">Transmembrane helix</keyword>
<dbReference type="STRING" id="126156.SAMN05421670_3312"/>
<gene>
    <name evidence="9" type="ORF">SAMN05421670_3312</name>
</gene>
<keyword evidence="4 8" id="KW-0812">Transmembrane</keyword>
<keyword evidence="2" id="KW-0813">Transport</keyword>
<keyword evidence="5" id="KW-0769">Symport</keyword>
<keyword evidence="7 8" id="KW-0472">Membrane</keyword>
<dbReference type="PANTHER" id="PTHR42865:SF7">
    <property type="entry name" value="PROTON_GLUTAMATE-ASPARTATE SYMPORTER"/>
    <property type="match status" value="1"/>
</dbReference>
<evidence type="ECO:0000256" key="3">
    <source>
        <dbReference type="ARBA" id="ARBA00022475"/>
    </source>
</evidence>
<evidence type="ECO:0000256" key="8">
    <source>
        <dbReference type="SAM" id="Phobius"/>
    </source>
</evidence>
<feature type="transmembrane region" description="Helical" evidence="8">
    <location>
        <begin position="48"/>
        <end position="68"/>
    </location>
</feature>
<feature type="transmembrane region" description="Helical" evidence="8">
    <location>
        <begin position="156"/>
        <end position="173"/>
    </location>
</feature>
<dbReference type="SUPFAM" id="SSF118215">
    <property type="entry name" value="Proton glutamate symport protein"/>
    <property type="match status" value="1"/>
</dbReference>
<dbReference type="InterPro" id="IPR001991">
    <property type="entry name" value="Na-dicarboxylate_symporter"/>
</dbReference>
<dbReference type="GO" id="GO:0006835">
    <property type="term" value="P:dicarboxylic acid transport"/>
    <property type="evidence" value="ECO:0007669"/>
    <property type="project" value="TreeGrafter"/>
</dbReference>